<keyword evidence="2" id="KW-1185">Reference proteome</keyword>
<sequence length="72" mass="8400">MPIQSRYTNEEFELLMQEVFVTLERNNADRDLSLMALGNVISTIFMQQVNEQDRDAMVEKFCHVLKKSTSSK</sequence>
<evidence type="ECO:0000313" key="1">
    <source>
        <dbReference type="EMBL" id="MFC3120095.1"/>
    </source>
</evidence>
<dbReference type="Gene3D" id="1.10.3390.10">
    <property type="entry name" value="YejL-like"/>
    <property type="match status" value="1"/>
</dbReference>
<dbReference type="InterPro" id="IPR009857">
    <property type="entry name" value="UPF0352"/>
</dbReference>
<accession>A0ABV7FLT1</accession>
<evidence type="ECO:0000313" key="2">
    <source>
        <dbReference type="Proteomes" id="UP001595478"/>
    </source>
</evidence>
<comment type="caution">
    <text evidence="1">The sequence shown here is derived from an EMBL/GenBank/DDBJ whole genome shotgun (WGS) entry which is preliminary data.</text>
</comment>
<organism evidence="1 2">
    <name type="scientific">Agaribacter flavus</name>
    <dbReference type="NCBI Taxonomy" id="1902781"/>
    <lineage>
        <taxon>Bacteria</taxon>
        <taxon>Pseudomonadati</taxon>
        <taxon>Pseudomonadota</taxon>
        <taxon>Gammaproteobacteria</taxon>
        <taxon>Alteromonadales</taxon>
        <taxon>Alteromonadaceae</taxon>
        <taxon>Agaribacter</taxon>
    </lineage>
</organism>
<name>A0ABV7FLT1_9ALTE</name>
<proteinExistence type="predicted"/>
<dbReference type="InterPro" id="IPR023202">
    <property type="entry name" value="YejL_sf"/>
</dbReference>
<gene>
    <name evidence="1" type="ORF">ACFOHL_00505</name>
</gene>
<reference evidence="2" key="1">
    <citation type="journal article" date="2019" name="Int. J. Syst. Evol. Microbiol.">
        <title>The Global Catalogue of Microorganisms (GCM) 10K type strain sequencing project: providing services to taxonomists for standard genome sequencing and annotation.</title>
        <authorList>
            <consortium name="The Broad Institute Genomics Platform"/>
            <consortium name="The Broad Institute Genome Sequencing Center for Infectious Disease"/>
            <person name="Wu L."/>
            <person name="Ma J."/>
        </authorList>
    </citation>
    <scope>NUCLEOTIDE SEQUENCE [LARGE SCALE GENOMIC DNA]</scope>
    <source>
        <strain evidence="2">KCTC 52473</strain>
    </source>
</reference>
<dbReference type="EMBL" id="JBHRSW010000004">
    <property type="protein sequence ID" value="MFC3120095.1"/>
    <property type="molecule type" value="Genomic_DNA"/>
</dbReference>
<dbReference type="RefSeq" id="WP_376918238.1">
    <property type="nucleotide sequence ID" value="NZ_JBHRSW010000004.1"/>
</dbReference>
<dbReference type="Proteomes" id="UP001595478">
    <property type="component" value="Unassembled WGS sequence"/>
</dbReference>
<dbReference type="SUPFAM" id="SSF158651">
    <property type="entry name" value="YejL-like"/>
    <property type="match status" value="1"/>
</dbReference>
<dbReference type="Pfam" id="PF07208">
    <property type="entry name" value="DUF1414"/>
    <property type="match status" value="1"/>
</dbReference>
<protein>
    <submittedName>
        <fullName evidence="1">DUF1414 domain-containing protein</fullName>
    </submittedName>
</protein>